<feature type="repeat" description="ANK" evidence="3">
    <location>
        <begin position="338"/>
        <end position="370"/>
    </location>
</feature>
<dbReference type="InterPro" id="IPR036770">
    <property type="entry name" value="Ankyrin_rpt-contain_sf"/>
</dbReference>
<sequence length="697" mass="79655">MISATDKSPRASGITDDHDDAQRVNHLEEDSLAKLKSMREKVNWKFHSERHALLRQLYPLIKNWKGRLPDLRDIFRPTEIDWLITQDVISYSDAIEPGPLIEFVSSTGYKDKPDYDENGEPLLLRTTPLHHAAASPIQYIVVNELFKIYQRFDANYISWWGSTHFHAACKCGFEDVVEKFLEIGLNPNCREQETGDPPLHLAVARNHKRVAELLLRSGADPNLTDRDGRTALHIFGKTGGDAGFGIFELSDDKYQPISVDTRDNSGKTPLHLALHYGNMKSIEFLLRNGADPNLANDVGFTPLHIICLRKCDDDLMEIFFKVIKDMQQTVEVDARVEEGWTPLYLALLYGHKKVTESLLRNGADPNLANQKGLTSLHIICLLYLDVDFLKLFFKINDDLQQTLHVDAQDKDGHTPLHLALKYNKNQRVIDLLLTRGAHLNLLDQCRMTPLHLISCKNLSVISHYDVPLLSVLEYNSKKKVKWLLKTHADRNSANKNRWTPLHVICIMSNDDDLMKLFFKMTEELKQPVHVDARDNLGRTPLQMAVTNLYPDCVGILLRRGADLSNFVFPTESQFIKEFKFTINELIIALRALKVVERLEKKGYELNLSDALQIMKLFARFESLESSSGLDESWNNVHQRVWPRASAAAERLWSPEAQDDDTAARRLEEHACRMNRRGVPAQPPNGSGYCLLPRDYRV</sequence>
<keyword evidence="1" id="KW-0677">Repeat</keyword>
<feature type="repeat" description="ANK" evidence="3">
    <location>
        <begin position="536"/>
        <end position="564"/>
    </location>
</feature>
<dbReference type="InterPro" id="IPR002110">
    <property type="entry name" value="Ankyrin_rpt"/>
</dbReference>
<proteinExistence type="predicted"/>
<dbReference type="EMBL" id="JBJJXI010000120">
    <property type="protein sequence ID" value="KAL3390267.1"/>
    <property type="molecule type" value="Genomic_DNA"/>
</dbReference>
<dbReference type="Pfam" id="PF12796">
    <property type="entry name" value="Ank_2"/>
    <property type="match status" value="3"/>
</dbReference>
<feature type="region of interest" description="Disordered" evidence="4">
    <location>
        <begin position="1"/>
        <end position="23"/>
    </location>
</feature>
<dbReference type="SUPFAM" id="SSF48403">
    <property type="entry name" value="Ankyrin repeat"/>
    <property type="match status" value="3"/>
</dbReference>
<keyword evidence="2 3" id="KW-0040">ANK repeat</keyword>
<accession>A0ABD2WCR0</accession>
<dbReference type="PROSITE" id="PS50088">
    <property type="entry name" value="ANK_REPEAT"/>
    <property type="match status" value="5"/>
</dbReference>
<dbReference type="InterPro" id="IPR017853">
    <property type="entry name" value="GH"/>
</dbReference>
<keyword evidence="6" id="KW-1185">Reference proteome</keyword>
<feature type="repeat" description="ANK" evidence="3">
    <location>
        <begin position="411"/>
        <end position="444"/>
    </location>
</feature>
<dbReference type="PRINTS" id="PR01415">
    <property type="entry name" value="ANKYRIN"/>
</dbReference>
<dbReference type="SMART" id="SM00248">
    <property type="entry name" value="ANK"/>
    <property type="match status" value="11"/>
</dbReference>
<dbReference type="SUPFAM" id="SSF51445">
    <property type="entry name" value="(Trans)glycosidases"/>
    <property type="match status" value="1"/>
</dbReference>
<comment type="caution">
    <text evidence="5">The sequence shown here is derived from an EMBL/GenBank/DDBJ whole genome shotgun (WGS) entry which is preliminary data.</text>
</comment>
<reference evidence="5 6" key="1">
    <citation type="journal article" date="2024" name="bioRxiv">
        <title>A reference genome for Trichogramma kaykai: A tiny desert-dwelling parasitoid wasp with competing sex-ratio distorters.</title>
        <authorList>
            <person name="Culotta J."/>
            <person name="Lindsey A.R."/>
        </authorList>
    </citation>
    <scope>NUCLEOTIDE SEQUENCE [LARGE SCALE GENOMIC DNA]</scope>
    <source>
        <strain evidence="5 6">KSX58</strain>
    </source>
</reference>
<dbReference type="PANTHER" id="PTHR24198">
    <property type="entry name" value="ANKYRIN REPEAT AND PROTEIN KINASE DOMAIN-CONTAINING PROTEIN"/>
    <property type="match status" value="1"/>
</dbReference>
<dbReference type="PROSITE" id="PS50297">
    <property type="entry name" value="ANK_REP_REGION"/>
    <property type="match status" value="5"/>
</dbReference>
<feature type="repeat" description="ANK" evidence="3">
    <location>
        <begin position="265"/>
        <end position="297"/>
    </location>
</feature>
<evidence type="ECO:0000256" key="1">
    <source>
        <dbReference type="ARBA" id="ARBA00022737"/>
    </source>
</evidence>
<evidence type="ECO:0000256" key="3">
    <source>
        <dbReference type="PROSITE-ProRule" id="PRU00023"/>
    </source>
</evidence>
<feature type="repeat" description="ANK" evidence="3">
    <location>
        <begin position="194"/>
        <end position="226"/>
    </location>
</feature>
<evidence type="ECO:0000313" key="6">
    <source>
        <dbReference type="Proteomes" id="UP001627154"/>
    </source>
</evidence>
<evidence type="ECO:0000256" key="2">
    <source>
        <dbReference type="ARBA" id="ARBA00023043"/>
    </source>
</evidence>
<name>A0ABD2WCR0_9HYME</name>
<dbReference type="Proteomes" id="UP001627154">
    <property type="component" value="Unassembled WGS sequence"/>
</dbReference>
<organism evidence="5 6">
    <name type="scientific">Trichogramma kaykai</name>
    <dbReference type="NCBI Taxonomy" id="54128"/>
    <lineage>
        <taxon>Eukaryota</taxon>
        <taxon>Metazoa</taxon>
        <taxon>Ecdysozoa</taxon>
        <taxon>Arthropoda</taxon>
        <taxon>Hexapoda</taxon>
        <taxon>Insecta</taxon>
        <taxon>Pterygota</taxon>
        <taxon>Neoptera</taxon>
        <taxon>Endopterygota</taxon>
        <taxon>Hymenoptera</taxon>
        <taxon>Apocrita</taxon>
        <taxon>Proctotrupomorpha</taxon>
        <taxon>Chalcidoidea</taxon>
        <taxon>Trichogrammatidae</taxon>
        <taxon>Trichogramma</taxon>
    </lineage>
</organism>
<evidence type="ECO:0000313" key="5">
    <source>
        <dbReference type="EMBL" id="KAL3390267.1"/>
    </source>
</evidence>
<dbReference type="Gene3D" id="3.20.20.80">
    <property type="entry name" value="Glycosidases"/>
    <property type="match status" value="1"/>
</dbReference>
<dbReference type="Gene3D" id="1.25.40.20">
    <property type="entry name" value="Ankyrin repeat-containing domain"/>
    <property type="match status" value="4"/>
</dbReference>
<protein>
    <submittedName>
        <fullName evidence="5">Uncharacterized protein</fullName>
    </submittedName>
</protein>
<gene>
    <name evidence="5" type="ORF">TKK_014809</name>
</gene>
<dbReference type="AlphaFoldDB" id="A0ABD2WCR0"/>
<dbReference type="PANTHER" id="PTHR24198:SF165">
    <property type="entry name" value="ANKYRIN REPEAT-CONTAINING PROTEIN-RELATED"/>
    <property type="match status" value="1"/>
</dbReference>
<evidence type="ECO:0000256" key="4">
    <source>
        <dbReference type="SAM" id="MobiDB-lite"/>
    </source>
</evidence>